<dbReference type="Proteomes" id="UP000243528">
    <property type="component" value="Unassembled WGS sequence"/>
</dbReference>
<evidence type="ECO:0000256" key="1">
    <source>
        <dbReference type="SAM" id="MobiDB-lite"/>
    </source>
</evidence>
<evidence type="ECO:0000313" key="3">
    <source>
        <dbReference type="EMBL" id="PSL08181.1"/>
    </source>
</evidence>
<gene>
    <name evidence="3" type="ORF">CLV30_101148</name>
</gene>
<accession>A0A2P8EFG1</accession>
<dbReference type="RefSeq" id="WP_129710805.1">
    <property type="nucleotide sequence ID" value="NZ_ML142897.1"/>
</dbReference>
<proteinExistence type="predicted"/>
<evidence type="ECO:0000256" key="2">
    <source>
        <dbReference type="SAM" id="Phobius"/>
    </source>
</evidence>
<feature type="transmembrane region" description="Helical" evidence="2">
    <location>
        <begin position="15"/>
        <end position="35"/>
    </location>
</feature>
<dbReference type="OrthoDB" id="5187328at2"/>
<keyword evidence="2" id="KW-1133">Transmembrane helix</keyword>
<feature type="compositionally biased region" description="Low complexity" evidence="1">
    <location>
        <begin position="69"/>
        <end position="81"/>
    </location>
</feature>
<name>A0A2P8EFG1_9ACTN</name>
<reference evidence="3 4" key="1">
    <citation type="submission" date="2018-03" db="EMBL/GenBank/DDBJ databases">
        <title>Genomic Encyclopedia of Archaeal and Bacterial Type Strains, Phase II (KMG-II): from individual species to whole genera.</title>
        <authorList>
            <person name="Goeker M."/>
        </authorList>
    </citation>
    <scope>NUCLEOTIDE SEQUENCE [LARGE SCALE GENOMIC DNA]</scope>
    <source>
        <strain evidence="3 4">DSM 45211</strain>
    </source>
</reference>
<evidence type="ECO:0000313" key="4">
    <source>
        <dbReference type="Proteomes" id="UP000243528"/>
    </source>
</evidence>
<keyword evidence="4" id="KW-1185">Reference proteome</keyword>
<dbReference type="EMBL" id="PYGE01000001">
    <property type="protein sequence ID" value="PSL08181.1"/>
    <property type="molecule type" value="Genomic_DNA"/>
</dbReference>
<sequence>MNGVRQRWTEQSGTAKWGVGAGAAALLVVLVLGWLSDGPTAGSPTGDDAPGKAARTSGAPTGPDPTPAPSRSSSPEPSATTGPGSRLKRPADTSSPEEYAASIARIVLGTNPRDHARDDYLAVLLGEVTDEAVGESRDRVEPVITSALPDEYQWLRQRDHGQVNTFTVEHVWEPDAVDGARDEIPDGYAVRTVAGTQTTRFVGENGKPATSSTPRLITVIAYCPDGGTCALVSIPQEVIR</sequence>
<dbReference type="AlphaFoldDB" id="A0A2P8EFG1"/>
<keyword evidence="2" id="KW-0812">Transmembrane</keyword>
<keyword evidence="2" id="KW-0472">Membrane</keyword>
<organism evidence="3 4">
    <name type="scientific">Haloactinopolyspora alba</name>
    <dbReference type="NCBI Taxonomy" id="648780"/>
    <lineage>
        <taxon>Bacteria</taxon>
        <taxon>Bacillati</taxon>
        <taxon>Actinomycetota</taxon>
        <taxon>Actinomycetes</taxon>
        <taxon>Jiangellales</taxon>
        <taxon>Jiangellaceae</taxon>
        <taxon>Haloactinopolyspora</taxon>
    </lineage>
</organism>
<comment type="caution">
    <text evidence="3">The sequence shown here is derived from an EMBL/GenBank/DDBJ whole genome shotgun (WGS) entry which is preliminary data.</text>
</comment>
<feature type="region of interest" description="Disordered" evidence="1">
    <location>
        <begin position="37"/>
        <end position="96"/>
    </location>
</feature>
<protein>
    <submittedName>
        <fullName evidence="3">Uncharacterized protein</fullName>
    </submittedName>
</protein>